<dbReference type="InterPro" id="IPR052164">
    <property type="entry name" value="Anthracycline_SecMetBiosynth"/>
</dbReference>
<name>A0AA41WYG4_9ALTE</name>
<dbReference type="AlphaFoldDB" id="A0AA41WYG4"/>
<evidence type="ECO:0000259" key="1">
    <source>
        <dbReference type="PROSITE" id="PS51819"/>
    </source>
</evidence>
<gene>
    <name evidence="2" type="ORF">NLF92_07825</name>
</gene>
<dbReference type="SUPFAM" id="SSF54593">
    <property type="entry name" value="Glyoxalase/Bleomycin resistance protein/Dihydroxybiphenyl dioxygenase"/>
    <property type="match status" value="1"/>
</dbReference>
<dbReference type="InterPro" id="IPR004360">
    <property type="entry name" value="Glyas_Fos-R_dOase_dom"/>
</dbReference>
<proteinExistence type="predicted"/>
<accession>A0AA41WYG4</accession>
<dbReference type="PROSITE" id="PS51819">
    <property type="entry name" value="VOC"/>
    <property type="match status" value="1"/>
</dbReference>
<dbReference type="Proteomes" id="UP001165413">
    <property type="component" value="Unassembled WGS sequence"/>
</dbReference>
<feature type="domain" description="VOC" evidence="1">
    <location>
        <begin position="3"/>
        <end position="120"/>
    </location>
</feature>
<comment type="caution">
    <text evidence="2">The sequence shown here is derived from an EMBL/GenBank/DDBJ whole genome shotgun (WGS) entry which is preliminary data.</text>
</comment>
<dbReference type="EMBL" id="JANATA010000012">
    <property type="protein sequence ID" value="MCP3428854.1"/>
    <property type="molecule type" value="Genomic_DNA"/>
</dbReference>
<keyword evidence="3" id="KW-1185">Reference proteome</keyword>
<dbReference type="PANTHER" id="PTHR33993:SF2">
    <property type="entry name" value="VOC DOMAIN-CONTAINING PROTEIN"/>
    <property type="match status" value="1"/>
</dbReference>
<dbReference type="Gene3D" id="3.10.180.10">
    <property type="entry name" value="2,3-Dihydroxybiphenyl 1,2-Dioxygenase, domain 1"/>
    <property type="match status" value="1"/>
</dbReference>
<organism evidence="2 3">
    <name type="scientific">Opacimonas viscosa</name>
    <dbReference type="NCBI Taxonomy" id="2961944"/>
    <lineage>
        <taxon>Bacteria</taxon>
        <taxon>Pseudomonadati</taxon>
        <taxon>Pseudomonadota</taxon>
        <taxon>Gammaproteobacteria</taxon>
        <taxon>Alteromonadales</taxon>
        <taxon>Alteromonadaceae</taxon>
        <taxon>Opacimonas</taxon>
    </lineage>
</organism>
<protein>
    <submittedName>
        <fullName evidence="2">VOC family protein</fullName>
    </submittedName>
</protein>
<dbReference type="RefSeq" id="WP_254100530.1">
    <property type="nucleotide sequence ID" value="NZ_JANATA010000012.1"/>
</dbReference>
<sequence length="121" mass="13280">MNVVGWFEIYCSDLERAGKFYSTVLDVQLTDNQMEDFSMKMFPEDMQSYGSAGALAYEANMAPGANSTVVYFNCEDCAVEASRIVAAGGSVLREKMSIGEHGFIVMGQDTEGNMFGLHSMQ</sequence>
<dbReference type="InterPro" id="IPR029068">
    <property type="entry name" value="Glyas_Bleomycin-R_OHBP_Dase"/>
</dbReference>
<reference evidence="2" key="1">
    <citation type="submission" date="2022-07" db="EMBL/GenBank/DDBJ databases">
        <title>Characterization of the Novel Bacterium Alteromonas immobilis LMIT006 and Alteromonas gregis LMIT007.</title>
        <authorList>
            <person name="Lin X."/>
        </authorList>
    </citation>
    <scope>NUCLEOTIDE SEQUENCE</scope>
    <source>
        <strain evidence="2">LMIT007</strain>
    </source>
</reference>
<dbReference type="CDD" id="cd07247">
    <property type="entry name" value="SgaA_N_like"/>
    <property type="match status" value="1"/>
</dbReference>
<dbReference type="InterPro" id="IPR037523">
    <property type="entry name" value="VOC_core"/>
</dbReference>
<evidence type="ECO:0000313" key="2">
    <source>
        <dbReference type="EMBL" id="MCP3428854.1"/>
    </source>
</evidence>
<evidence type="ECO:0000313" key="3">
    <source>
        <dbReference type="Proteomes" id="UP001165413"/>
    </source>
</evidence>
<dbReference type="PANTHER" id="PTHR33993">
    <property type="entry name" value="GLYOXALASE-RELATED"/>
    <property type="match status" value="1"/>
</dbReference>
<dbReference type="Pfam" id="PF00903">
    <property type="entry name" value="Glyoxalase"/>
    <property type="match status" value="1"/>
</dbReference>